<evidence type="ECO:0000313" key="2">
    <source>
        <dbReference type="EMBL" id="KAH0449771.1"/>
    </source>
</evidence>
<dbReference type="AlphaFoldDB" id="A0AAV7G0I4"/>
<dbReference type="PANTHER" id="PTHR36801">
    <property type="entry name" value="OS06G0150200 PROTEIN"/>
    <property type="match status" value="1"/>
</dbReference>
<organism evidence="2 3">
    <name type="scientific">Dendrobium chrysotoxum</name>
    <name type="common">Orchid</name>
    <dbReference type="NCBI Taxonomy" id="161865"/>
    <lineage>
        <taxon>Eukaryota</taxon>
        <taxon>Viridiplantae</taxon>
        <taxon>Streptophyta</taxon>
        <taxon>Embryophyta</taxon>
        <taxon>Tracheophyta</taxon>
        <taxon>Spermatophyta</taxon>
        <taxon>Magnoliopsida</taxon>
        <taxon>Liliopsida</taxon>
        <taxon>Asparagales</taxon>
        <taxon>Orchidaceae</taxon>
        <taxon>Epidendroideae</taxon>
        <taxon>Malaxideae</taxon>
        <taxon>Dendrobiinae</taxon>
        <taxon>Dendrobium</taxon>
    </lineage>
</organism>
<dbReference type="EMBL" id="JAGFBR010000018">
    <property type="protein sequence ID" value="KAH0449771.1"/>
    <property type="molecule type" value="Genomic_DNA"/>
</dbReference>
<keyword evidence="3" id="KW-1185">Reference proteome</keyword>
<gene>
    <name evidence="2" type="ORF">IEQ34_020463</name>
</gene>
<proteinExistence type="predicted"/>
<evidence type="ECO:0000256" key="1">
    <source>
        <dbReference type="SAM" id="MobiDB-lite"/>
    </source>
</evidence>
<dbReference type="PANTHER" id="PTHR36801:SF3">
    <property type="entry name" value="OS06G0150300 PROTEIN"/>
    <property type="match status" value="1"/>
</dbReference>
<evidence type="ECO:0000313" key="3">
    <source>
        <dbReference type="Proteomes" id="UP000775213"/>
    </source>
</evidence>
<name>A0AAV7G0I4_DENCH</name>
<feature type="compositionally biased region" description="Basic residues" evidence="1">
    <location>
        <begin position="60"/>
        <end position="69"/>
    </location>
</feature>
<accession>A0AAV7G0I4</accession>
<feature type="region of interest" description="Disordered" evidence="1">
    <location>
        <begin position="1"/>
        <end position="71"/>
    </location>
</feature>
<protein>
    <submittedName>
        <fullName evidence="2">Uncharacterized protein</fullName>
    </submittedName>
</protein>
<comment type="caution">
    <text evidence="2">The sequence shown here is derived from an EMBL/GenBank/DDBJ whole genome shotgun (WGS) entry which is preliminary data.</text>
</comment>
<reference evidence="2 3" key="1">
    <citation type="journal article" date="2021" name="Hortic Res">
        <title>Chromosome-scale assembly of the Dendrobium chrysotoxum genome enhances the understanding of orchid evolution.</title>
        <authorList>
            <person name="Zhang Y."/>
            <person name="Zhang G.Q."/>
            <person name="Zhang D."/>
            <person name="Liu X.D."/>
            <person name="Xu X.Y."/>
            <person name="Sun W.H."/>
            <person name="Yu X."/>
            <person name="Zhu X."/>
            <person name="Wang Z.W."/>
            <person name="Zhao X."/>
            <person name="Zhong W.Y."/>
            <person name="Chen H."/>
            <person name="Yin W.L."/>
            <person name="Huang T."/>
            <person name="Niu S.C."/>
            <person name="Liu Z.J."/>
        </authorList>
    </citation>
    <scope>NUCLEOTIDE SEQUENCE [LARGE SCALE GENOMIC DNA]</scope>
    <source>
        <strain evidence="2">Lindl</strain>
    </source>
</reference>
<dbReference type="Proteomes" id="UP000775213">
    <property type="component" value="Unassembled WGS sequence"/>
</dbReference>
<sequence>MVAPAPASIEVDERHPDEEEEQITELEGNIHRPTHPSAEMSKSKRRLSMSSSMALQGRLSRIRTGRSAKKKDEEEILWMKTIIMGERNKVPPWEEEEEEGLEKNVGGSCRRNYRPRSLPVSPLSWVAGDEVRPTTEV</sequence>
<feature type="region of interest" description="Disordered" evidence="1">
    <location>
        <begin position="91"/>
        <end position="113"/>
    </location>
</feature>